<organism evidence="2">
    <name type="scientific">hydrothermal vent metagenome</name>
    <dbReference type="NCBI Taxonomy" id="652676"/>
    <lineage>
        <taxon>unclassified sequences</taxon>
        <taxon>metagenomes</taxon>
        <taxon>ecological metagenomes</taxon>
    </lineage>
</organism>
<dbReference type="AlphaFoldDB" id="A0A3B0T2W1"/>
<accession>A0A3B0T2W1</accession>
<protein>
    <recommendedName>
        <fullName evidence="1">CAF17 C-terminal domain-containing protein</fullName>
    </recommendedName>
</protein>
<reference evidence="2" key="1">
    <citation type="submission" date="2018-06" db="EMBL/GenBank/DDBJ databases">
        <authorList>
            <person name="Zhirakovskaya E."/>
        </authorList>
    </citation>
    <scope>NUCLEOTIDE SEQUENCE</scope>
</reference>
<evidence type="ECO:0000313" key="2">
    <source>
        <dbReference type="EMBL" id="VAW07677.1"/>
    </source>
</evidence>
<name>A0A3B0T2W1_9ZZZZ</name>
<feature type="domain" description="CAF17 C-terminal" evidence="1">
    <location>
        <begin position="2"/>
        <end position="60"/>
    </location>
</feature>
<dbReference type="EMBL" id="UOEH01000595">
    <property type="protein sequence ID" value="VAW07677.1"/>
    <property type="molecule type" value="Genomic_DNA"/>
</dbReference>
<sequence length="63" mass="6803">KPDKGAAIIADDITLGHVMSTADTTALALIRLDRWGKAKAAGANIKCEGQLLRLRVPDYLKQE</sequence>
<evidence type="ECO:0000259" key="1">
    <source>
        <dbReference type="Pfam" id="PF25455"/>
    </source>
</evidence>
<gene>
    <name evidence="2" type="ORF">MNBD_ALPHA05-2240</name>
</gene>
<dbReference type="Pfam" id="PF25455">
    <property type="entry name" value="Beta-barrel_CAF17_C"/>
    <property type="match status" value="1"/>
</dbReference>
<proteinExistence type="predicted"/>
<feature type="non-terminal residue" evidence="2">
    <location>
        <position position="1"/>
    </location>
</feature>
<dbReference type="InterPro" id="IPR057460">
    <property type="entry name" value="CAF17_C"/>
</dbReference>